<dbReference type="RefSeq" id="XP_052131077.1">
    <property type="nucleotide sequence ID" value="XM_052275117.1"/>
</dbReference>
<dbReference type="GeneID" id="127751479"/>
<dbReference type="AlphaFoldDB" id="A0A9C6X8M6"/>
<accession>A0A9C6X8M6</accession>
<organism evidence="1 2">
    <name type="scientific">Frankliniella occidentalis</name>
    <name type="common">Western flower thrips</name>
    <name type="synonym">Euthrips occidentalis</name>
    <dbReference type="NCBI Taxonomy" id="133901"/>
    <lineage>
        <taxon>Eukaryota</taxon>
        <taxon>Metazoa</taxon>
        <taxon>Ecdysozoa</taxon>
        <taxon>Arthropoda</taxon>
        <taxon>Hexapoda</taxon>
        <taxon>Insecta</taxon>
        <taxon>Pterygota</taxon>
        <taxon>Neoptera</taxon>
        <taxon>Paraneoptera</taxon>
        <taxon>Thysanoptera</taxon>
        <taxon>Terebrantia</taxon>
        <taxon>Thripoidea</taxon>
        <taxon>Thripidae</taxon>
        <taxon>Frankliniella</taxon>
    </lineage>
</organism>
<reference evidence="2" key="1">
    <citation type="submission" date="2025-08" db="UniProtKB">
        <authorList>
            <consortium name="RefSeq"/>
        </authorList>
    </citation>
    <scope>IDENTIFICATION</scope>
    <source>
        <tissue evidence="2">Whole organism</tissue>
    </source>
</reference>
<gene>
    <name evidence="2" type="primary">LOC127751479</name>
</gene>
<name>A0A9C6X8M6_FRAOC</name>
<evidence type="ECO:0000313" key="1">
    <source>
        <dbReference type="Proteomes" id="UP000504606"/>
    </source>
</evidence>
<dbReference type="KEGG" id="foc:127751479"/>
<protein>
    <submittedName>
        <fullName evidence="2">Uncharacterized protein LOC127751479</fullName>
    </submittedName>
</protein>
<sequence length="160" mass="18692">MYRLVWHMSHLKHLFQLAVNFEQHPDAEIIKGLGVTKSELDLFLRANSKIRKNKSFCDRIKKLWTALYAKELFLRPGQFEELCQRFGFDRGEAIEISSTLASRCANLKNFCVALQKLWWYPPLATAVISKLNDACEDELRPFLEIQHVTRLLIPCYLSFS</sequence>
<dbReference type="Proteomes" id="UP000504606">
    <property type="component" value="Unplaced"/>
</dbReference>
<proteinExistence type="predicted"/>
<evidence type="ECO:0000313" key="2">
    <source>
        <dbReference type="RefSeq" id="XP_052131077.1"/>
    </source>
</evidence>
<keyword evidence="1" id="KW-1185">Reference proteome</keyword>